<dbReference type="AlphaFoldDB" id="A0A0B6YAL5"/>
<evidence type="ECO:0000313" key="1">
    <source>
        <dbReference type="EMBL" id="CEK52475.1"/>
    </source>
</evidence>
<reference evidence="1" key="1">
    <citation type="submission" date="2014-12" db="EMBL/GenBank/DDBJ databases">
        <title>Insight into the proteome of Arion vulgaris.</title>
        <authorList>
            <person name="Aradska J."/>
            <person name="Bulat T."/>
            <person name="Smidak R."/>
            <person name="Sarate P."/>
            <person name="Gangsoo J."/>
            <person name="Sialana F."/>
            <person name="Bilban M."/>
            <person name="Lubec G."/>
        </authorList>
    </citation>
    <scope>NUCLEOTIDE SEQUENCE</scope>
    <source>
        <tissue evidence="1">Skin</tissue>
    </source>
</reference>
<gene>
    <name evidence="1" type="primary">ORF16956</name>
</gene>
<organism evidence="1">
    <name type="scientific">Arion vulgaris</name>
    <dbReference type="NCBI Taxonomy" id="1028688"/>
    <lineage>
        <taxon>Eukaryota</taxon>
        <taxon>Metazoa</taxon>
        <taxon>Spiralia</taxon>
        <taxon>Lophotrochozoa</taxon>
        <taxon>Mollusca</taxon>
        <taxon>Gastropoda</taxon>
        <taxon>Heterobranchia</taxon>
        <taxon>Euthyneura</taxon>
        <taxon>Panpulmonata</taxon>
        <taxon>Eupulmonata</taxon>
        <taxon>Stylommatophora</taxon>
        <taxon>Helicina</taxon>
        <taxon>Arionoidea</taxon>
        <taxon>Arionidae</taxon>
        <taxon>Arion</taxon>
    </lineage>
</organism>
<name>A0A0B6YAL5_9EUPU</name>
<protein>
    <submittedName>
        <fullName evidence="1">Uncharacterized protein</fullName>
    </submittedName>
</protein>
<feature type="non-terminal residue" evidence="1">
    <location>
        <position position="88"/>
    </location>
</feature>
<proteinExistence type="predicted"/>
<accession>A0A0B6YAL5</accession>
<feature type="non-terminal residue" evidence="1">
    <location>
        <position position="1"/>
    </location>
</feature>
<dbReference type="EMBL" id="HACG01005610">
    <property type="protein sequence ID" value="CEK52475.1"/>
    <property type="molecule type" value="Transcribed_RNA"/>
</dbReference>
<sequence>TSLSFKRTDIRKTPELPRKYKRKFDIAKDSGENTRSSSRQFKKLCGQTNHVTDRNSNCNISETLFCEEKFCTSNGHFETSADLHVNSM</sequence>